<dbReference type="AlphaFoldDB" id="A0A1X9N9Z0"/>
<organism evidence="3 4">
    <name type="scientific">Oceanicoccus sagamiensis</name>
    <dbReference type="NCBI Taxonomy" id="716816"/>
    <lineage>
        <taxon>Bacteria</taxon>
        <taxon>Pseudomonadati</taxon>
        <taxon>Pseudomonadota</taxon>
        <taxon>Gammaproteobacteria</taxon>
        <taxon>Cellvibrionales</taxon>
        <taxon>Spongiibacteraceae</taxon>
        <taxon>Oceanicoccus</taxon>
    </lineage>
</organism>
<name>A0A1X9N9Z0_9GAMM</name>
<protein>
    <recommendedName>
        <fullName evidence="1">Lipopolysaccharide core heptose(I) kinase</fullName>
        <ecNumber evidence="1">2.7.1.-</ecNumber>
    </recommendedName>
</protein>
<comment type="function">
    <text evidence="1">Kinase involved in the biosynthesis of the core oligosaccharide region of lipopolysaccharide (LPS). Catalyzes the phosphorylation of heptose I (HepI), the first heptose added to the Kdo2-lipid A module.</text>
</comment>
<keyword evidence="4" id="KW-1185">Reference proteome</keyword>
<dbReference type="UniPathway" id="UPA00958"/>
<dbReference type="InterPro" id="IPR011009">
    <property type="entry name" value="Kinase-like_dom_sf"/>
</dbReference>
<keyword evidence="1" id="KW-0808">Transferase</keyword>
<dbReference type="EC" id="2.7.1.-" evidence="1"/>
<dbReference type="Proteomes" id="UP000193450">
    <property type="component" value="Chromosome"/>
</dbReference>
<keyword evidence="1" id="KW-0067">ATP-binding</keyword>
<reference evidence="3 4" key="1">
    <citation type="submission" date="2016-11" db="EMBL/GenBank/DDBJ databases">
        <title>Trade-off between light-utilization and light-protection in marine flavobacteria.</title>
        <authorList>
            <person name="Kumagai Y."/>
        </authorList>
    </citation>
    <scope>NUCLEOTIDE SEQUENCE [LARGE SCALE GENOMIC DNA]</scope>
    <source>
        <strain evidence="3 4">NBRC 107125</strain>
    </source>
</reference>
<evidence type="ECO:0000313" key="4">
    <source>
        <dbReference type="Proteomes" id="UP000193450"/>
    </source>
</evidence>
<dbReference type="GO" id="GO:0016301">
    <property type="term" value="F:kinase activity"/>
    <property type="evidence" value="ECO:0007669"/>
    <property type="project" value="UniProtKB-UniRule"/>
</dbReference>
<feature type="active site" evidence="2">
    <location>
        <position position="164"/>
    </location>
</feature>
<dbReference type="EMBL" id="CP019343">
    <property type="protein sequence ID" value="ARN73894.1"/>
    <property type="molecule type" value="Genomic_DNA"/>
</dbReference>
<dbReference type="Pfam" id="PF06293">
    <property type="entry name" value="Kdo"/>
    <property type="match status" value="1"/>
</dbReference>
<dbReference type="InterPro" id="IPR017172">
    <property type="entry name" value="Lsacc_core_hep_kinase_RfaP"/>
</dbReference>
<gene>
    <name evidence="3" type="ORF">BST96_07060</name>
</gene>
<dbReference type="NCBIfam" id="NF011703">
    <property type="entry name" value="PRK15123.1"/>
    <property type="match status" value="1"/>
</dbReference>
<accession>A0A1X9N9Z0</accession>
<dbReference type="PIRSF" id="PIRSF037318">
    <property type="entry name" value="RfaP"/>
    <property type="match status" value="1"/>
</dbReference>
<proteinExistence type="inferred from homology"/>
<dbReference type="OrthoDB" id="9782725at2"/>
<dbReference type="RefSeq" id="WP_085758020.1">
    <property type="nucleotide sequence ID" value="NZ_CP019343.1"/>
</dbReference>
<dbReference type="STRING" id="716816.BST96_07060"/>
<dbReference type="GO" id="GO:0005524">
    <property type="term" value="F:ATP binding"/>
    <property type="evidence" value="ECO:0007669"/>
    <property type="project" value="UniProtKB-UniRule"/>
</dbReference>
<evidence type="ECO:0000256" key="1">
    <source>
        <dbReference type="PIRNR" id="PIRNR037318"/>
    </source>
</evidence>
<comment type="similarity">
    <text evidence="1">Belongs to the protein kinase superfamily. KdkA/rfaP family.</text>
</comment>
<keyword evidence="1 3" id="KW-0418">Kinase</keyword>
<comment type="pathway">
    <text evidence="1">Bacterial outer membrane biogenesis; LPS core biosynthesis.</text>
</comment>
<dbReference type="KEGG" id="osg:BST96_07060"/>
<evidence type="ECO:0000313" key="3">
    <source>
        <dbReference type="EMBL" id="ARN73894.1"/>
    </source>
</evidence>
<dbReference type="GO" id="GO:0009244">
    <property type="term" value="P:lipopolysaccharide core region biosynthetic process"/>
    <property type="evidence" value="ECO:0007669"/>
    <property type="project" value="UniProtKB-UniRule"/>
</dbReference>
<keyword evidence="1" id="KW-0448">Lipopolysaccharide biosynthesis</keyword>
<sequence length="274" mass="31515">MSVTIRSERVRSWLGAADPFEKIKAIKGLVVRSKEGRTTQRFEIDNQGFYVKLHEGIGWKEVIKNLLQLRLPVTGASNEWLAINRFHDLGLDTLNAVAFGKKGFNPASQTSFVMTEELTQTISLAKYAERWPEQPPAFLHKKALIEKVAEISRIMHSNGINHRDLYICHFLLDIASGQQAQQAEAIRLFVVDLHRAQIRSQVPRRWLVKDVGSIYFSALDIGLTKGDVYRFLRGYYQMPLRDIFNNNGDFLSAVERRAVNLYRRDFKRTPVLIK</sequence>
<dbReference type="SUPFAM" id="SSF56112">
    <property type="entry name" value="Protein kinase-like (PK-like)"/>
    <property type="match status" value="1"/>
</dbReference>
<keyword evidence="1" id="KW-0547">Nucleotide-binding</keyword>
<evidence type="ECO:0000256" key="2">
    <source>
        <dbReference type="PIRSR" id="PIRSR037318-50"/>
    </source>
</evidence>